<evidence type="ECO:0000313" key="2">
    <source>
        <dbReference type="Proteomes" id="UP000037122"/>
    </source>
</evidence>
<reference evidence="2" key="1">
    <citation type="journal article" date="2015" name="BMC Genomics">
        <title>Draft genome of a commonly misdiagnosed multidrug resistant pathogen Candida auris.</title>
        <authorList>
            <person name="Chatterjee S."/>
            <person name="Alampalli S.V."/>
            <person name="Nageshan R.K."/>
            <person name="Chettiar S.T."/>
            <person name="Joshi S."/>
            <person name="Tatu U.S."/>
        </authorList>
    </citation>
    <scope>NUCLEOTIDE SEQUENCE [LARGE SCALE GENOMIC DNA]</scope>
    <source>
        <strain evidence="2">6684</strain>
    </source>
</reference>
<dbReference type="Proteomes" id="UP000037122">
    <property type="component" value="Unassembled WGS sequence"/>
</dbReference>
<protein>
    <submittedName>
        <fullName evidence="1">Uncharacterized protein</fullName>
    </submittedName>
</protein>
<dbReference type="AlphaFoldDB" id="A0A0L0P7Z6"/>
<accession>A0A0L0P7Z6</accession>
<comment type="caution">
    <text evidence="1">The sequence shown here is derived from an EMBL/GenBank/DDBJ whole genome shotgun (WGS) entry which is preliminary data.</text>
</comment>
<dbReference type="VEuPathDB" id="FungiDB:QG37_00798"/>
<dbReference type="EMBL" id="LGST01000006">
    <property type="protein sequence ID" value="KNE02116.1"/>
    <property type="molecule type" value="Genomic_DNA"/>
</dbReference>
<sequence>MVDFLSALDLWRIYGEVITNFHSKVKDASVVVAFGGSNQNLEIEEILWIGKLDLHRRW</sequence>
<organism evidence="1 2">
    <name type="scientific">Candidozyma auris</name>
    <name type="common">Yeast</name>
    <name type="synonym">Candida auris</name>
    <dbReference type="NCBI Taxonomy" id="498019"/>
    <lineage>
        <taxon>Eukaryota</taxon>
        <taxon>Fungi</taxon>
        <taxon>Dikarya</taxon>
        <taxon>Ascomycota</taxon>
        <taxon>Saccharomycotina</taxon>
        <taxon>Pichiomycetes</taxon>
        <taxon>Metschnikowiaceae</taxon>
        <taxon>Candidozyma</taxon>
    </lineage>
</organism>
<name>A0A0L0P7Z6_CANAR</name>
<proteinExistence type="predicted"/>
<evidence type="ECO:0000313" key="1">
    <source>
        <dbReference type="EMBL" id="KNE02116.1"/>
    </source>
</evidence>
<gene>
    <name evidence="1" type="ORF">QG37_00798</name>
</gene>